<gene>
    <name evidence="4" type="ORF">EDS130_LOCUS7320</name>
    <name evidence="5" type="ORF">XAT740_LOCUS51528</name>
</gene>
<dbReference type="GO" id="GO:0048188">
    <property type="term" value="C:Set1C/COMPASS complex"/>
    <property type="evidence" value="ECO:0007669"/>
    <property type="project" value="InterPro"/>
</dbReference>
<dbReference type="CDD" id="cd22966">
    <property type="entry name" value="DD_DYDC-like"/>
    <property type="match status" value="1"/>
</dbReference>
<evidence type="ECO:0000256" key="2">
    <source>
        <dbReference type="SAM" id="Coils"/>
    </source>
</evidence>
<feature type="region of interest" description="Disordered" evidence="3">
    <location>
        <begin position="341"/>
        <end position="371"/>
    </location>
</feature>
<dbReference type="Proteomes" id="UP000663852">
    <property type="component" value="Unassembled WGS sequence"/>
</dbReference>
<feature type="region of interest" description="Disordered" evidence="3">
    <location>
        <begin position="1"/>
        <end position="21"/>
    </location>
</feature>
<dbReference type="InterPro" id="IPR036770">
    <property type="entry name" value="Ankyrin_rpt-contain_sf"/>
</dbReference>
<keyword evidence="2" id="KW-0175">Coiled coil</keyword>
<dbReference type="AlphaFoldDB" id="A0A813W1I1"/>
<dbReference type="OrthoDB" id="432281at2759"/>
<evidence type="ECO:0000313" key="4">
    <source>
        <dbReference type="EMBL" id="CAF0851083.1"/>
    </source>
</evidence>
<dbReference type="InterPro" id="IPR007858">
    <property type="entry name" value="Dpy-30_motif"/>
</dbReference>
<dbReference type="Gene3D" id="1.25.40.20">
    <property type="entry name" value="Ankyrin repeat-containing domain"/>
    <property type="match status" value="1"/>
</dbReference>
<comment type="similarity">
    <text evidence="1">Belongs to the dpy-30 family.</text>
</comment>
<evidence type="ECO:0000313" key="5">
    <source>
        <dbReference type="EMBL" id="CAF1630224.1"/>
    </source>
</evidence>
<organism evidence="4 7">
    <name type="scientific">Adineta ricciae</name>
    <name type="common">Rotifer</name>
    <dbReference type="NCBI Taxonomy" id="249248"/>
    <lineage>
        <taxon>Eukaryota</taxon>
        <taxon>Metazoa</taxon>
        <taxon>Spiralia</taxon>
        <taxon>Gnathifera</taxon>
        <taxon>Rotifera</taxon>
        <taxon>Eurotatoria</taxon>
        <taxon>Bdelloidea</taxon>
        <taxon>Adinetida</taxon>
        <taxon>Adinetidae</taxon>
        <taxon>Adineta</taxon>
    </lineage>
</organism>
<dbReference type="Pfam" id="PF05186">
    <property type="entry name" value="Dpy-30"/>
    <property type="match status" value="1"/>
</dbReference>
<sequence>MNRANSGRRPPPDQNSIEAKYLTSTVGPALIRGLAEIVERRPNDPIEYLATFLYKQVENTRAQKQKEHDAKQLEIERQKEAEEKEHRAQLKREIRALREKEEKARQEREAEERRQREAEELARRHRELAAQARALPAVREEDDLLAAEFGETELHRQAAVKEVDLTKLLRDNPLLLAARNAEGKTAREVAVEAGIQENVEQLDNYCVQLLQNGKTKAINDLLICGYTEIVNQLKADEDTDEDTAEFIHTDIPQLAEKIKEFRHAVKEGNKETIEKLLHERKNLALYRDAEGSTSVHDAIENRHYNVALDLLHKFPALSNIKDIRERTGLDLLNAIDEDSVTDEQRDHYDQLKEALSSSSSSTEATTHPQAD</sequence>
<dbReference type="Proteomes" id="UP000663828">
    <property type="component" value="Unassembled WGS sequence"/>
</dbReference>
<comment type="caution">
    <text evidence="4">The sequence shown here is derived from an EMBL/GenBank/DDBJ whole genome shotgun (WGS) entry which is preliminary data.</text>
</comment>
<dbReference type="EMBL" id="CAJNOR010008216">
    <property type="protein sequence ID" value="CAF1630224.1"/>
    <property type="molecule type" value="Genomic_DNA"/>
</dbReference>
<feature type="compositionally biased region" description="Basic and acidic residues" evidence="3">
    <location>
        <begin position="342"/>
        <end position="352"/>
    </location>
</feature>
<name>A0A813W1I1_ADIRI</name>
<dbReference type="InterPro" id="IPR049630">
    <property type="entry name" value="DYDC-like_DD"/>
</dbReference>
<dbReference type="InterPro" id="IPR037856">
    <property type="entry name" value="Sdc1/DPY30"/>
</dbReference>
<evidence type="ECO:0000256" key="1">
    <source>
        <dbReference type="ARBA" id="ARBA00010849"/>
    </source>
</evidence>
<dbReference type="SUPFAM" id="SSF48403">
    <property type="entry name" value="Ankyrin repeat"/>
    <property type="match status" value="1"/>
</dbReference>
<accession>A0A813W1I1</accession>
<proteinExistence type="inferred from homology"/>
<keyword evidence="6" id="KW-1185">Reference proteome</keyword>
<evidence type="ECO:0000313" key="7">
    <source>
        <dbReference type="Proteomes" id="UP000663852"/>
    </source>
</evidence>
<feature type="coiled-coil region" evidence="2">
    <location>
        <begin position="54"/>
        <end position="131"/>
    </location>
</feature>
<dbReference type="PANTHER" id="PTHR23356">
    <property type="entry name" value="DPY30-RELATED"/>
    <property type="match status" value="1"/>
</dbReference>
<protein>
    <submittedName>
        <fullName evidence="4">Uncharacterized protein</fullName>
    </submittedName>
</protein>
<dbReference type="Gene3D" id="1.20.890.10">
    <property type="entry name" value="cAMP-dependent protein kinase regulatory subunit, dimerization-anchoring domain"/>
    <property type="match status" value="1"/>
</dbReference>
<evidence type="ECO:0000256" key="3">
    <source>
        <dbReference type="SAM" id="MobiDB-lite"/>
    </source>
</evidence>
<dbReference type="EMBL" id="CAJNOJ010000022">
    <property type="protein sequence ID" value="CAF0851083.1"/>
    <property type="molecule type" value="Genomic_DNA"/>
</dbReference>
<dbReference type="PANTHER" id="PTHR23356:SF16">
    <property type="entry name" value="DPY30 DOMAIN CONTAINING 2"/>
    <property type="match status" value="1"/>
</dbReference>
<feature type="compositionally biased region" description="Polar residues" evidence="3">
    <location>
        <begin position="362"/>
        <end position="371"/>
    </location>
</feature>
<evidence type="ECO:0000313" key="6">
    <source>
        <dbReference type="Proteomes" id="UP000663828"/>
    </source>
</evidence>
<reference evidence="4" key="1">
    <citation type="submission" date="2021-02" db="EMBL/GenBank/DDBJ databases">
        <authorList>
            <person name="Nowell W R."/>
        </authorList>
    </citation>
    <scope>NUCLEOTIDE SEQUENCE</scope>
</reference>